<dbReference type="InterPro" id="IPR052032">
    <property type="entry name" value="ATP-dep_AA_Ligase"/>
</dbReference>
<accession>A0A1Q9BYF0</accession>
<evidence type="ECO:0000313" key="6">
    <source>
        <dbReference type="Proteomes" id="UP000186817"/>
    </source>
</evidence>
<dbReference type="Gene3D" id="3.30.470.20">
    <property type="entry name" value="ATP-grasp fold, B domain"/>
    <property type="match status" value="1"/>
</dbReference>
<organism evidence="5 6">
    <name type="scientific">Symbiodinium microadriaticum</name>
    <name type="common">Dinoflagellate</name>
    <name type="synonym">Zooxanthella microadriatica</name>
    <dbReference type="NCBI Taxonomy" id="2951"/>
    <lineage>
        <taxon>Eukaryota</taxon>
        <taxon>Sar</taxon>
        <taxon>Alveolata</taxon>
        <taxon>Dinophyceae</taxon>
        <taxon>Suessiales</taxon>
        <taxon>Symbiodiniaceae</taxon>
        <taxon>Symbiodinium</taxon>
    </lineage>
</organism>
<keyword evidence="1" id="KW-0436">Ligase</keyword>
<dbReference type="OrthoDB" id="434648at2759"/>
<proteinExistence type="predicted"/>
<evidence type="ECO:0000313" key="5">
    <source>
        <dbReference type="EMBL" id="OLP75679.1"/>
    </source>
</evidence>
<keyword evidence="3" id="KW-0067">ATP-binding</keyword>
<sequence>MTPARPPAPSRKQQPPRGWAPAQPPPDGAALASRILSLSQAEDDSAEQAPSAAAPADSEDSAIAPSNVPAAAWAQLGVDLQTEFTIRLPSMQGVPAFCGPAYGKPHLLSPSLARCTPASRRSTTGTSLEAVPTGPAPLQRVRDFLAVLDCPARSSTPRDAADQLGLPQQPMPTMKTLRWTVLTVAALAPGTEDTFAALSDTARQDWVELCRGLAILLKKPLEGGGLEGAALGKGRQPLLPYEGHAGRPPDASYAGGLQIGAGLLGSCSSPFFEQPSCALGLGCNFQNRCLYVHFMCCSLPSSEQISSAVSLGCNSLVQGPSILAACRFSPPFEQLPGLSPFGCSEEVGAHCDGCHGRQTSLPSVVDGYGGTKAMLQDKVDARGLLVAELWSPPHPKPAPKGPALKDWLKKLLFFVSGVFAFSDPHALPIVEEVLSLVGLTGSGDVAADALLEQVGIGMPRAEVQTFVEAELSQKALVRQVFRSRPAGAEFMPVLVQEHLAGDEYAVDIVVRDGAMAVMSVFKHDVKALNGLEIVVLGVLIEPIQKGSPEEAVATYAMESLAALGMRNGPARVEVKMTLPKMAHS</sequence>
<dbReference type="PANTHER" id="PTHR43585:SF2">
    <property type="entry name" value="ATP-GRASP ENZYME FSQD"/>
    <property type="match status" value="1"/>
</dbReference>
<name>A0A1Q9BYF0_SYMMI</name>
<evidence type="ECO:0000256" key="1">
    <source>
        <dbReference type="ARBA" id="ARBA00022598"/>
    </source>
</evidence>
<feature type="compositionally biased region" description="Low complexity" evidence="4">
    <location>
        <begin position="47"/>
        <end position="63"/>
    </location>
</feature>
<dbReference type="GO" id="GO:0005524">
    <property type="term" value="F:ATP binding"/>
    <property type="evidence" value="ECO:0007669"/>
    <property type="project" value="UniProtKB-KW"/>
</dbReference>
<evidence type="ECO:0000256" key="4">
    <source>
        <dbReference type="SAM" id="MobiDB-lite"/>
    </source>
</evidence>
<dbReference type="AlphaFoldDB" id="A0A1Q9BYF0"/>
<evidence type="ECO:0000256" key="2">
    <source>
        <dbReference type="ARBA" id="ARBA00022741"/>
    </source>
</evidence>
<protein>
    <submittedName>
        <fullName evidence="5">Uncharacterized protein</fullName>
    </submittedName>
</protein>
<keyword evidence="2" id="KW-0547">Nucleotide-binding</keyword>
<keyword evidence="6" id="KW-1185">Reference proteome</keyword>
<reference evidence="5 6" key="1">
    <citation type="submission" date="2016-02" db="EMBL/GenBank/DDBJ databases">
        <title>Genome analysis of coral dinoflagellate symbionts highlights evolutionary adaptations to a symbiotic lifestyle.</title>
        <authorList>
            <person name="Aranda M."/>
            <person name="Li Y."/>
            <person name="Liew Y.J."/>
            <person name="Baumgarten S."/>
            <person name="Simakov O."/>
            <person name="Wilson M."/>
            <person name="Piel J."/>
            <person name="Ashoor H."/>
            <person name="Bougouffa S."/>
            <person name="Bajic V.B."/>
            <person name="Ryu T."/>
            <person name="Ravasi T."/>
            <person name="Bayer T."/>
            <person name="Micklem G."/>
            <person name="Kim H."/>
            <person name="Bhak J."/>
            <person name="Lajeunesse T.C."/>
            <person name="Voolstra C.R."/>
        </authorList>
    </citation>
    <scope>NUCLEOTIDE SEQUENCE [LARGE SCALE GENOMIC DNA]</scope>
    <source>
        <strain evidence="5 6">CCMP2467</strain>
    </source>
</reference>
<dbReference type="EMBL" id="LSRX01002332">
    <property type="protein sequence ID" value="OLP75679.1"/>
    <property type="molecule type" value="Genomic_DNA"/>
</dbReference>
<dbReference type="PANTHER" id="PTHR43585">
    <property type="entry name" value="FUMIPYRROLE BIOSYNTHESIS PROTEIN C"/>
    <property type="match status" value="1"/>
</dbReference>
<gene>
    <name evidence="5" type="ORF">AK812_SmicGene44489</name>
</gene>
<dbReference type="GO" id="GO:0016874">
    <property type="term" value="F:ligase activity"/>
    <property type="evidence" value="ECO:0007669"/>
    <property type="project" value="UniProtKB-KW"/>
</dbReference>
<comment type="caution">
    <text evidence="5">The sequence shown here is derived from an EMBL/GenBank/DDBJ whole genome shotgun (WGS) entry which is preliminary data.</text>
</comment>
<dbReference type="Proteomes" id="UP000186817">
    <property type="component" value="Unassembled WGS sequence"/>
</dbReference>
<feature type="region of interest" description="Disordered" evidence="4">
    <location>
        <begin position="1"/>
        <end position="63"/>
    </location>
</feature>
<evidence type="ECO:0000256" key="3">
    <source>
        <dbReference type="ARBA" id="ARBA00022840"/>
    </source>
</evidence>